<reference evidence="1" key="1">
    <citation type="submission" date="2023-05" db="EMBL/GenBank/DDBJ databases">
        <authorList>
            <person name="Stuckert A."/>
        </authorList>
    </citation>
    <scope>NUCLEOTIDE SEQUENCE</scope>
</reference>
<organism evidence="1 2">
    <name type="scientific">Staurois parvus</name>
    <dbReference type="NCBI Taxonomy" id="386267"/>
    <lineage>
        <taxon>Eukaryota</taxon>
        <taxon>Metazoa</taxon>
        <taxon>Chordata</taxon>
        <taxon>Craniata</taxon>
        <taxon>Vertebrata</taxon>
        <taxon>Euteleostomi</taxon>
        <taxon>Amphibia</taxon>
        <taxon>Batrachia</taxon>
        <taxon>Anura</taxon>
        <taxon>Neobatrachia</taxon>
        <taxon>Ranoidea</taxon>
        <taxon>Ranidae</taxon>
        <taxon>Staurois</taxon>
    </lineage>
</organism>
<dbReference type="Proteomes" id="UP001162483">
    <property type="component" value="Unassembled WGS sequence"/>
</dbReference>
<keyword evidence="2" id="KW-1185">Reference proteome</keyword>
<sequence length="9" mass="1126">MVYLMGHLY</sequence>
<dbReference type="EMBL" id="CATNWA010016796">
    <property type="protein sequence ID" value="CAI9595481.1"/>
    <property type="molecule type" value="Genomic_DNA"/>
</dbReference>
<evidence type="ECO:0000313" key="1">
    <source>
        <dbReference type="EMBL" id="CAI9595481.1"/>
    </source>
</evidence>
<proteinExistence type="predicted"/>
<accession>A0ABN9FEP4</accession>
<comment type="caution">
    <text evidence="1">The sequence shown here is derived from an EMBL/GenBank/DDBJ whole genome shotgun (WGS) entry which is preliminary data.</text>
</comment>
<gene>
    <name evidence="1" type="ORF">SPARVUS_LOCUS11894696</name>
</gene>
<name>A0ABN9FEP4_9NEOB</name>
<evidence type="ECO:0000313" key="2">
    <source>
        <dbReference type="Proteomes" id="UP001162483"/>
    </source>
</evidence>
<protein>
    <submittedName>
        <fullName evidence="1">Uncharacterized protein</fullName>
    </submittedName>
</protein>